<gene>
    <name evidence="1" type="ORF">DA792_05790</name>
</gene>
<dbReference type="AlphaFoldDB" id="A0A2R4M0I0"/>
<sequence length="751" mass="83531">MARKAIPIGPNILALIEDARIDLARAALSVREGENEPDFALPDNPSDLTDDDAVEAFRLDLIQTLSEFDQDELRPAEQRSRRIRALADGKGVTSLTTIIKQQLDDTQSQEFDRQPDQLCRSIWTYLNARETFEDAESFHFARQFREHGKLYDAFEVELENHLAFDATAIDEMALAAKIKGVLELKPEISCTVKALDLPATETHPASIMLIVRHGGPLSSVYDHRHDGRRGTIYYRPPNEATLIYTPSLRQIEVCADSPVVRQTVSDSFAEVALGHDISQKPLTWKRYNLSRFRTSLRLQPPEIDGYAFAFARVVEAEIRLGVWRRKLQLKVAVDDDIEEVADKYLGTRNIFRRAEAFSRIAIAVAYNRVGDEKERTLNLTISGTKSCNLQSKTDPEERALGFALLKEWGILSAFRQIASDDLQAIFPQLVQLHDRIEDEVSGSYLRELGLDPSRLIEGGLLERRDRQDVVLIDDDDFAGESTVKPSAVEGIVNTIGPFGEDGGKRPASDVEMFAINGQWLHETLMRLIKPLLSKRTAQILDPDLTLLGAMQVDGAEVPVYFARRLNDPKTAQRLDVALRARNTAGVGIILAASEELPLHLGSNVVVPLLSHLASADEDLLFTRDGIELAYRNNISLARGGVSPRVVRAGTQSGTLYIPGKEPLHLAGNDQLTIFERLVAAFVSGSTDVYVGDLMKGFAAKSPQPAFRTKMWKDIVDIYIGKGAKRGFWRLITTAVQTGEIVDAEDDAETPV</sequence>
<dbReference type="EMBL" id="CP028475">
    <property type="protein sequence ID" value="AVW90661.1"/>
    <property type="molecule type" value="Genomic_DNA"/>
</dbReference>
<dbReference type="OrthoDB" id="7374566at2"/>
<evidence type="ECO:0000313" key="2">
    <source>
        <dbReference type="Proteomes" id="UP000241447"/>
    </source>
</evidence>
<organism evidence="1 2">
    <name type="scientific">Celeribacter baekdonensis</name>
    <dbReference type="NCBI Taxonomy" id="875171"/>
    <lineage>
        <taxon>Bacteria</taxon>
        <taxon>Pseudomonadati</taxon>
        <taxon>Pseudomonadota</taxon>
        <taxon>Alphaproteobacteria</taxon>
        <taxon>Rhodobacterales</taxon>
        <taxon>Roseobacteraceae</taxon>
        <taxon>Celeribacter</taxon>
    </lineage>
</organism>
<dbReference type="RefSeq" id="WP_107718907.1">
    <property type="nucleotide sequence ID" value="NZ_CP028475.1"/>
</dbReference>
<accession>A0A2R4M0I0</accession>
<dbReference type="KEGG" id="cbak:DA792_05790"/>
<evidence type="ECO:0000313" key="1">
    <source>
        <dbReference type="EMBL" id="AVW90661.1"/>
    </source>
</evidence>
<dbReference type="Proteomes" id="UP000241447">
    <property type="component" value="Chromosome"/>
</dbReference>
<protein>
    <submittedName>
        <fullName evidence="1">Uncharacterized protein</fullName>
    </submittedName>
</protein>
<proteinExistence type="predicted"/>
<name>A0A2R4M0I0_9RHOB</name>
<reference evidence="1 2" key="1">
    <citation type="submission" date="2018-03" db="EMBL/GenBank/DDBJ databases">
        <title>The Complete Genome of Celeribacter baekdonensis strain LH4, a Thiosulfate-Oxidizing Alphaproteobacterium Isolated from Gulf of Mexico Continental Slope Sediments.</title>
        <authorList>
            <person name="Flood B.E."/>
            <person name="Bailey J.V."/>
            <person name="Leprich D."/>
        </authorList>
    </citation>
    <scope>NUCLEOTIDE SEQUENCE [LARGE SCALE GENOMIC DNA]</scope>
    <source>
        <strain evidence="1 2">LH4</strain>
    </source>
</reference>